<dbReference type="PANTHER" id="PTHR33048:SF47">
    <property type="entry name" value="INTEGRAL MEMBRANE PROTEIN-RELATED"/>
    <property type="match status" value="1"/>
</dbReference>
<accession>A0AAN7B152</accession>
<comment type="similarity">
    <text evidence="5">Belongs to the SAT4 family.</text>
</comment>
<feature type="transmembrane region" description="Helical" evidence="7">
    <location>
        <begin position="149"/>
        <end position="171"/>
    </location>
</feature>
<comment type="subcellular location">
    <subcellularLocation>
        <location evidence="1">Membrane</location>
        <topology evidence="1">Multi-pass membrane protein</topology>
    </subcellularLocation>
</comment>
<feature type="region of interest" description="Disordered" evidence="6">
    <location>
        <begin position="434"/>
        <end position="457"/>
    </location>
</feature>
<keyword evidence="10" id="KW-1185">Reference proteome</keyword>
<keyword evidence="2 7" id="KW-0812">Transmembrane</keyword>
<evidence type="ECO:0000256" key="5">
    <source>
        <dbReference type="ARBA" id="ARBA00038359"/>
    </source>
</evidence>
<sequence>MEKRLHPAPPPSLDPSALFAEVFRENEVIYQCTWIWFCLAIVAVGLRFFSRMRVVGKFGWDDATMLVGMTSYMAFSIILFCVRHWAQFKEEEEPSSDPMQGMRELAYYGDDLWRIQSLIYTVGIAFTRTSVGLLYLRIIPSGTKPWARITSIVIILINMTSSTAVFFIDIFECRPVGAARSNADFCMDPNVLPLTIIIYSLLSLIVDCVFAFLPVGVLCGMQIKRRKKIGAMILMSMGLLATGTIVWRLVFLLQPGFITIQQPKGGEEPDQMWFITKPVLKLKVNMMLSWTIEQSVALMAASFATYKPLYKFLREKYLSKIQCPVRNSCFCRRIFGAPLLPSIRIPSNAPTTLGSPTSPNNPGDNAYTRRMAEYCQVGEYELCSRQTPSTGSDAEKNNWTSSTDEESPVSPAFPTFSKTNSTQALISLTPTSVRFGDGTIEAPQPSPTPTTTYERSDAVPGLPTIPSGQVLSISHSQSQSTIQSIPVDYNELFYGMPATLTEARIRGSSTQGSDVRSRR</sequence>
<evidence type="ECO:0000256" key="6">
    <source>
        <dbReference type="SAM" id="MobiDB-lite"/>
    </source>
</evidence>
<feature type="transmembrane region" description="Helical" evidence="7">
    <location>
        <begin position="191"/>
        <end position="217"/>
    </location>
</feature>
<reference evidence="9" key="1">
    <citation type="journal article" date="2023" name="Mol. Phylogenet. Evol.">
        <title>Genome-scale phylogeny and comparative genomics of the fungal order Sordariales.</title>
        <authorList>
            <person name="Hensen N."/>
            <person name="Bonometti L."/>
            <person name="Westerberg I."/>
            <person name="Brannstrom I.O."/>
            <person name="Guillou S."/>
            <person name="Cros-Aarteil S."/>
            <person name="Calhoun S."/>
            <person name="Haridas S."/>
            <person name="Kuo A."/>
            <person name="Mondo S."/>
            <person name="Pangilinan J."/>
            <person name="Riley R."/>
            <person name="LaButti K."/>
            <person name="Andreopoulos B."/>
            <person name="Lipzen A."/>
            <person name="Chen C."/>
            <person name="Yan M."/>
            <person name="Daum C."/>
            <person name="Ng V."/>
            <person name="Clum A."/>
            <person name="Steindorff A."/>
            <person name="Ohm R.A."/>
            <person name="Martin F."/>
            <person name="Silar P."/>
            <person name="Natvig D.O."/>
            <person name="Lalanne C."/>
            <person name="Gautier V."/>
            <person name="Ament-Velasquez S.L."/>
            <person name="Kruys A."/>
            <person name="Hutchinson M.I."/>
            <person name="Powell A.J."/>
            <person name="Barry K."/>
            <person name="Miller A.N."/>
            <person name="Grigoriev I.V."/>
            <person name="Debuchy R."/>
            <person name="Gladieux P."/>
            <person name="Hiltunen Thoren M."/>
            <person name="Johannesson H."/>
        </authorList>
    </citation>
    <scope>NUCLEOTIDE SEQUENCE</scope>
    <source>
        <strain evidence="9">PSN293</strain>
    </source>
</reference>
<feature type="transmembrane region" description="Helical" evidence="7">
    <location>
        <begin position="28"/>
        <end position="50"/>
    </location>
</feature>
<feature type="transmembrane region" description="Helical" evidence="7">
    <location>
        <begin position="229"/>
        <end position="250"/>
    </location>
</feature>
<evidence type="ECO:0000313" key="10">
    <source>
        <dbReference type="Proteomes" id="UP001301769"/>
    </source>
</evidence>
<gene>
    <name evidence="9" type="ORF">QBC37DRAFT_378670</name>
</gene>
<feature type="compositionally biased region" description="Polar residues" evidence="6">
    <location>
        <begin position="385"/>
        <end position="402"/>
    </location>
</feature>
<dbReference type="GO" id="GO:0016020">
    <property type="term" value="C:membrane"/>
    <property type="evidence" value="ECO:0007669"/>
    <property type="project" value="UniProtKB-SubCell"/>
</dbReference>
<feature type="transmembrane region" description="Helical" evidence="7">
    <location>
        <begin position="118"/>
        <end position="137"/>
    </location>
</feature>
<dbReference type="InterPro" id="IPR052337">
    <property type="entry name" value="SAT4-like"/>
</dbReference>
<protein>
    <recommendedName>
        <fullName evidence="8">Rhodopsin domain-containing protein</fullName>
    </recommendedName>
</protein>
<evidence type="ECO:0000313" key="9">
    <source>
        <dbReference type="EMBL" id="KAK4208851.1"/>
    </source>
</evidence>
<proteinExistence type="inferred from homology"/>
<evidence type="ECO:0000259" key="8">
    <source>
        <dbReference type="Pfam" id="PF20684"/>
    </source>
</evidence>
<dbReference type="InterPro" id="IPR049326">
    <property type="entry name" value="Rhodopsin_dom_fungi"/>
</dbReference>
<keyword evidence="4 7" id="KW-0472">Membrane</keyword>
<feature type="region of interest" description="Disordered" evidence="6">
    <location>
        <begin position="385"/>
        <end position="416"/>
    </location>
</feature>
<dbReference type="AlphaFoldDB" id="A0AAN7B152"/>
<dbReference type="PANTHER" id="PTHR33048">
    <property type="entry name" value="PTH11-LIKE INTEGRAL MEMBRANE PROTEIN (AFU_ORTHOLOGUE AFUA_5G11245)"/>
    <property type="match status" value="1"/>
</dbReference>
<feature type="transmembrane region" description="Helical" evidence="7">
    <location>
        <begin position="62"/>
        <end position="86"/>
    </location>
</feature>
<evidence type="ECO:0000256" key="2">
    <source>
        <dbReference type="ARBA" id="ARBA00022692"/>
    </source>
</evidence>
<dbReference type="Pfam" id="PF20684">
    <property type="entry name" value="Fung_rhodopsin"/>
    <property type="match status" value="1"/>
</dbReference>
<evidence type="ECO:0000256" key="7">
    <source>
        <dbReference type="SAM" id="Phobius"/>
    </source>
</evidence>
<comment type="caution">
    <text evidence="9">The sequence shown here is derived from an EMBL/GenBank/DDBJ whole genome shotgun (WGS) entry which is preliminary data.</text>
</comment>
<keyword evidence="3 7" id="KW-1133">Transmembrane helix</keyword>
<feature type="domain" description="Rhodopsin" evidence="8">
    <location>
        <begin position="46"/>
        <end position="311"/>
    </location>
</feature>
<evidence type="ECO:0000256" key="3">
    <source>
        <dbReference type="ARBA" id="ARBA00022989"/>
    </source>
</evidence>
<evidence type="ECO:0000256" key="4">
    <source>
        <dbReference type="ARBA" id="ARBA00023136"/>
    </source>
</evidence>
<dbReference type="Proteomes" id="UP001301769">
    <property type="component" value="Unassembled WGS sequence"/>
</dbReference>
<organism evidence="9 10">
    <name type="scientific">Rhypophila decipiens</name>
    <dbReference type="NCBI Taxonomy" id="261697"/>
    <lineage>
        <taxon>Eukaryota</taxon>
        <taxon>Fungi</taxon>
        <taxon>Dikarya</taxon>
        <taxon>Ascomycota</taxon>
        <taxon>Pezizomycotina</taxon>
        <taxon>Sordariomycetes</taxon>
        <taxon>Sordariomycetidae</taxon>
        <taxon>Sordariales</taxon>
        <taxon>Naviculisporaceae</taxon>
        <taxon>Rhypophila</taxon>
    </lineage>
</organism>
<dbReference type="EMBL" id="MU858226">
    <property type="protein sequence ID" value="KAK4208851.1"/>
    <property type="molecule type" value="Genomic_DNA"/>
</dbReference>
<evidence type="ECO:0000256" key="1">
    <source>
        <dbReference type="ARBA" id="ARBA00004141"/>
    </source>
</evidence>
<reference evidence="9" key="2">
    <citation type="submission" date="2023-05" db="EMBL/GenBank/DDBJ databases">
        <authorList>
            <consortium name="Lawrence Berkeley National Laboratory"/>
            <person name="Steindorff A."/>
            <person name="Hensen N."/>
            <person name="Bonometti L."/>
            <person name="Westerberg I."/>
            <person name="Brannstrom I.O."/>
            <person name="Guillou S."/>
            <person name="Cros-Aarteil S."/>
            <person name="Calhoun S."/>
            <person name="Haridas S."/>
            <person name="Kuo A."/>
            <person name="Mondo S."/>
            <person name="Pangilinan J."/>
            <person name="Riley R."/>
            <person name="Labutti K."/>
            <person name="Andreopoulos B."/>
            <person name="Lipzen A."/>
            <person name="Chen C."/>
            <person name="Yanf M."/>
            <person name="Daum C."/>
            <person name="Ng V."/>
            <person name="Clum A."/>
            <person name="Ohm R."/>
            <person name="Martin F."/>
            <person name="Silar P."/>
            <person name="Natvig D."/>
            <person name="Lalanne C."/>
            <person name="Gautier V."/>
            <person name="Ament-Velasquez S.L."/>
            <person name="Kruys A."/>
            <person name="Hutchinson M.I."/>
            <person name="Powell A.J."/>
            <person name="Barry K."/>
            <person name="Miller A.N."/>
            <person name="Grigoriev I.V."/>
            <person name="Debuchy R."/>
            <person name="Gladieux P."/>
            <person name="Thoren M.H."/>
            <person name="Johannesson H."/>
        </authorList>
    </citation>
    <scope>NUCLEOTIDE SEQUENCE</scope>
    <source>
        <strain evidence="9">PSN293</strain>
    </source>
</reference>
<name>A0AAN7B152_9PEZI</name>